<proteinExistence type="predicted"/>
<name>A0A438BDS6_9NOCA</name>
<dbReference type="Gene3D" id="3.30.750.24">
    <property type="entry name" value="STAS domain"/>
    <property type="match status" value="1"/>
</dbReference>
<protein>
    <submittedName>
        <fullName evidence="2">Anti-sigma factor antagonist</fullName>
    </submittedName>
</protein>
<evidence type="ECO:0000313" key="3">
    <source>
        <dbReference type="Proteomes" id="UP000286208"/>
    </source>
</evidence>
<dbReference type="InterPro" id="IPR036513">
    <property type="entry name" value="STAS_dom_sf"/>
</dbReference>
<accession>A0A438BDS6</accession>
<sequence>MAVIEFSASLDMNSIDRFRHTYNAVLEEVTADGFTDGDLIVLDLSRIDFVSIDATSALVEAKERARDHGFEFKLVTATRGVDRALAATGAGQLIACHPTVESAVGCDPIGQMS</sequence>
<evidence type="ECO:0000259" key="1">
    <source>
        <dbReference type="PROSITE" id="PS50801"/>
    </source>
</evidence>
<organism evidence="2 3">
    <name type="scientific">Prescottella agglutinans</name>
    <dbReference type="NCBI Taxonomy" id="1644129"/>
    <lineage>
        <taxon>Bacteria</taxon>
        <taxon>Bacillati</taxon>
        <taxon>Actinomycetota</taxon>
        <taxon>Actinomycetes</taxon>
        <taxon>Mycobacteriales</taxon>
        <taxon>Nocardiaceae</taxon>
        <taxon>Prescottella</taxon>
    </lineage>
</organism>
<feature type="domain" description="STAS" evidence="1">
    <location>
        <begin position="1"/>
        <end position="107"/>
    </location>
</feature>
<dbReference type="Proteomes" id="UP000286208">
    <property type="component" value="Unassembled WGS sequence"/>
</dbReference>
<gene>
    <name evidence="2" type="ORF">EGT67_13470</name>
</gene>
<dbReference type="Pfam" id="PF01740">
    <property type="entry name" value="STAS"/>
    <property type="match status" value="1"/>
</dbReference>
<comment type="caution">
    <text evidence="2">The sequence shown here is derived from an EMBL/GenBank/DDBJ whole genome shotgun (WGS) entry which is preliminary data.</text>
</comment>
<keyword evidence="3" id="KW-1185">Reference proteome</keyword>
<evidence type="ECO:0000313" key="2">
    <source>
        <dbReference type="EMBL" id="RVW09150.1"/>
    </source>
</evidence>
<dbReference type="InterPro" id="IPR002645">
    <property type="entry name" value="STAS_dom"/>
</dbReference>
<dbReference type="EMBL" id="RKLP01000006">
    <property type="protein sequence ID" value="RVW09150.1"/>
    <property type="molecule type" value="Genomic_DNA"/>
</dbReference>
<reference evidence="2 3" key="1">
    <citation type="submission" date="2018-11" db="EMBL/GenBank/DDBJ databases">
        <title>Rhodococcus spongicola sp. nov. and Rhodococcus xishaensis sp. nov. from marine sponges.</title>
        <authorList>
            <person name="Li L."/>
            <person name="Lin H.W."/>
        </authorList>
    </citation>
    <scope>NUCLEOTIDE SEQUENCE [LARGE SCALE GENOMIC DNA]</scope>
    <source>
        <strain evidence="2 3">CCTCC AB2014297</strain>
    </source>
</reference>
<dbReference type="CDD" id="cd07043">
    <property type="entry name" value="STAS_anti-anti-sigma_factors"/>
    <property type="match status" value="1"/>
</dbReference>
<dbReference type="OrthoDB" id="4475512at2"/>
<dbReference type="AlphaFoldDB" id="A0A438BDS6"/>
<dbReference type="SUPFAM" id="SSF52091">
    <property type="entry name" value="SpoIIaa-like"/>
    <property type="match status" value="1"/>
</dbReference>
<dbReference type="PROSITE" id="PS50801">
    <property type="entry name" value="STAS"/>
    <property type="match status" value="1"/>
</dbReference>
<dbReference type="RefSeq" id="WP_127916572.1">
    <property type="nucleotide sequence ID" value="NZ_RKLP01000006.1"/>
</dbReference>